<dbReference type="GO" id="GO:0005730">
    <property type="term" value="C:nucleolus"/>
    <property type="evidence" value="ECO:0007669"/>
    <property type="project" value="UniProtKB-SubCell"/>
</dbReference>
<feature type="domain" description="Fcf2 pre-rRNA processing C-terminal" evidence="3">
    <location>
        <begin position="73"/>
        <end position="158"/>
    </location>
</feature>
<dbReference type="GO" id="GO:0006396">
    <property type="term" value="P:RNA processing"/>
    <property type="evidence" value="ECO:0007669"/>
    <property type="project" value="TreeGrafter"/>
</dbReference>
<dbReference type="InterPro" id="IPR039883">
    <property type="entry name" value="Fcf2/DNTTIP2"/>
</dbReference>
<gene>
    <name evidence="4" type="ORF">HaLaN_29925</name>
</gene>
<keyword evidence="2" id="KW-0539">Nucleus</keyword>
<comment type="subcellular location">
    <subcellularLocation>
        <location evidence="1">Nucleus</location>
        <location evidence="1">Nucleolus</location>
    </subcellularLocation>
</comment>
<name>A0A6A0AFZ2_HAELA</name>
<keyword evidence="5" id="KW-1185">Reference proteome</keyword>
<dbReference type="AlphaFoldDB" id="A0A6A0AFZ2"/>
<feature type="non-terminal residue" evidence="4">
    <location>
        <position position="160"/>
    </location>
</feature>
<evidence type="ECO:0000313" key="4">
    <source>
        <dbReference type="EMBL" id="GFH30984.1"/>
    </source>
</evidence>
<proteinExistence type="predicted"/>
<accession>A0A6A0AFZ2</accession>
<dbReference type="EMBL" id="BLLF01005270">
    <property type="protein sequence ID" value="GFH30984.1"/>
    <property type="molecule type" value="Genomic_DNA"/>
</dbReference>
<feature type="non-terminal residue" evidence="4">
    <location>
        <position position="1"/>
    </location>
</feature>
<protein>
    <submittedName>
        <fullName evidence="4">Fcf2 domain-containing protein</fullName>
    </submittedName>
</protein>
<dbReference type="Pfam" id="PF08698">
    <property type="entry name" value="Fcf2"/>
    <property type="match status" value="1"/>
</dbReference>
<evidence type="ECO:0000256" key="2">
    <source>
        <dbReference type="ARBA" id="ARBA00023242"/>
    </source>
</evidence>
<evidence type="ECO:0000259" key="3">
    <source>
        <dbReference type="Pfam" id="PF08698"/>
    </source>
</evidence>
<organism evidence="4 5">
    <name type="scientific">Haematococcus lacustris</name>
    <name type="common">Green alga</name>
    <name type="synonym">Haematococcus pluvialis</name>
    <dbReference type="NCBI Taxonomy" id="44745"/>
    <lineage>
        <taxon>Eukaryota</taxon>
        <taxon>Viridiplantae</taxon>
        <taxon>Chlorophyta</taxon>
        <taxon>core chlorophytes</taxon>
        <taxon>Chlorophyceae</taxon>
        <taxon>CS clade</taxon>
        <taxon>Chlamydomonadales</taxon>
        <taxon>Haematococcaceae</taxon>
        <taxon>Haematococcus</taxon>
    </lineage>
</organism>
<dbReference type="PANTHER" id="PTHR21686">
    <property type="entry name" value="DEOXYNUCLEOTIDYLTRANSFERASE TERMINAL-INTERACTING PROTEIN 2"/>
    <property type="match status" value="1"/>
</dbReference>
<dbReference type="GO" id="GO:0003723">
    <property type="term" value="F:RNA binding"/>
    <property type="evidence" value="ECO:0007669"/>
    <property type="project" value="TreeGrafter"/>
</dbReference>
<dbReference type="PANTHER" id="PTHR21686:SF12">
    <property type="entry name" value="DEOXYNUCLEOTIDYLTRANSFERASE TERMINAL-INTERACTING PROTEIN 2"/>
    <property type="match status" value="1"/>
</dbReference>
<sequence length="160" mass="17140">GAAAVAARDLAGAELHWEPAVPLPAAKASQRAALRLSEPGNKEAGLAKKLLAPPRLTAKTCVSQASGSKGLGTAGKAWFDLPAQKIDADTKRELRLLRLRGAFDTKRFYKSFDNTKFPKYFAKGTVVEGPADYYSGRLAAVQRRKATLTEQLLADAELTA</sequence>
<reference evidence="4 5" key="1">
    <citation type="submission" date="2020-02" db="EMBL/GenBank/DDBJ databases">
        <title>Draft genome sequence of Haematococcus lacustris strain NIES-144.</title>
        <authorList>
            <person name="Morimoto D."/>
            <person name="Nakagawa S."/>
            <person name="Yoshida T."/>
            <person name="Sawayama S."/>
        </authorList>
    </citation>
    <scope>NUCLEOTIDE SEQUENCE [LARGE SCALE GENOMIC DNA]</scope>
    <source>
        <strain evidence="4 5">NIES-144</strain>
    </source>
</reference>
<evidence type="ECO:0000313" key="5">
    <source>
        <dbReference type="Proteomes" id="UP000485058"/>
    </source>
</evidence>
<evidence type="ECO:0000256" key="1">
    <source>
        <dbReference type="ARBA" id="ARBA00004604"/>
    </source>
</evidence>
<dbReference type="Proteomes" id="UP000485058">
    <property type="component" value="Unassembled WGS sequence"/>
</dbReference>
<comment type="caution">
    <text evidence="4">The sequence shown here is derived from an EMBL/GenBank/DDBJ whole genome shotgun (WGS) entry which is preliminary data.</text>
</comment>
<dbReference type="InterPro" id="IPR014810">
    <property type="entry name" value="Fcf2_C"/>
</dbReference>